<feature type="chain" id="PRO_5045995859" evidence="5">
    <location>
        <begin position="25"/>
        <end position="313"/>
    </location>
</feature>
<dbReference type="Proteomes" id="UP001524587">
    <property type="component" value="Unassembled WGS sequence"/>
</dbReference>
<comment type="subcellular location">
    <subcellularLocation>
        <location evidence="1">Cell envelope</location>
    </subcellularLocation>
</comment>
<evidence type="ECO:0000313" key="6">
    <source>
        <dbReference type="EMBL" id="MCQ8278447.1"/>
    </source>
</evidence>
<evidence type="ECO:0000313" key="7">
    <source>
        <dbReference type="Proteomes" id="UP001524587"/>
    </source>
</evidence>
<dbReference type="EMBL" id="JAMSKV010000006">
    <property type="protein sequence ID" value="MCQ8278447.1"/>
    <property type="molecule type" value="Genomic_DNA"/>
</dbReference>
<comment type="caution">
    <text evidence="6">The sequence shown here is derived from an EMBL/GenBank/DDBJ whole genome shotgun (WGS) entry which is preliminary data.</text>
</comment>
<dbReference type="PANTHER" id="PTHR42953:SF1">
    <property type="entry name" value="METAL-BINDING PROTEIN HI_0362-RELATED"/>
    <property type="match status" value="1"/>
</dbReference>
<proteinExistence type="predicted"/>
<dbReference type="Pfam" id="PF01297">
    <property type="entry name" value="ZnuA"/>
    <property type="match status" value="1"/>
</dbReference>
<protein>
    <submittedName>
        <fullName evidence="6">Zinc ABC transporter substrate-binding protein</fullName>
    </submittedName>
</protein>
<evidence type="ECO:0000256" key="1">
    <source>
        <dbReference type="ARBA" id="ARBA00004196"/>
    </source>
</evidence>
<keyword evidence="3" id="KW-0479">Metal-binding</keyword>
<gene>
    <name evidence="6" type="ORF">NFI95_08270</name>
</gene>
<organism evidence="6 7">
    <name type="scientific">Endosaccharibacter trunci</name>
    <dbReference type="NCBI Taxonomy" id="2812733"/>
    <lineage>
        <taxon>Bacteria</taxon>
        <taxon>Pseudomonadati</taxon>
        <taxon>Pseudomonadota</taxon>
        <taxon>Alphaproteobacteria</taxon>
        <taxon>Acetobacterales</taxon>
        <taxon>Acetobacteraceae</taxon>
        <taxon>Endosaccharibacter</taxon>
    </lineage>
</organism>
<name>A0ABT1W862_9PROT</name>
<evidence type="ECO:0000256" key="4">
    <source>
        <dbReference type="ARBA" id="ARBA00022729"/>
    </source>
</evidence>
<evidence type="ECO:0000256" key="2">
    <source>
        <dbReference type="ARBA" id="ARBA00022448"/>
    </source>
</evidence>
<feature type="signal peptide" evidence="5">
    <location>
        <begin position="1"/>
        <end position="24"/>
    </location>
</feature>
<keyword evidence="2" id="KW-0813">Transport</keyword>
<reference evidence="6 7" key="1">
    <citation type="submission" date="2022-06" db="EMBL/GenBank/DDBJ databases">
        <title>Endosaccharibacter gen. nov., sp. nov., endophytic bacteria isolated from sugarcane.</title>
        <authorList>
            <person name="Pitiwittayakul N."/>
            <person name="Yukphan P."/>
            <person name="Charoenyingcharoen P."/>
            <person name="Tanasupawat S."/>
        </authorList>
    </citation>
    <scope>NUCLEOTIDE SEQUENCE [LARGE SCALE GENOMIC DNA]</scope>
    <source>
        <strain evidence="6 7">KSS8</strain>
    </source>
</reference>
<dbReference type="InterPro" id="IPR050492">
    <property type="entry name" value="Bact_metal-bind_prot9"/>
</dbReference>
<accession>A0ABT1W862</accession>
<evidence type="ECO:0000256" key="5">
    <source>
        <dbReference type="SAM" id="SignalP"/>
    </source>
</evidence>
<keyword evidence="4 5" id="KW-0732">Signal</keyword>
<dbReference type="Gene3D" id="3.40.50.1980">
    <property type="entry name" value="Nitrogenase molybdenum iron protein domain"/>
    <property type="match status" value="2"/>
</dbReference>
<keyword evidence="7" id="KW-1185">Reference proteome</keyword>
<dbReference type="PANTHER" id="PTHR42953">
    <property type="entry name" value="HIGH-AFFINITY ZINC UPTAKE SYSTEM PROTEIN ZNUA-RELATED"/>
    <property type="match status" value="1"/>
</dbReference>
<sequence>MREPITTIPAGLLLVCAWLNPAAASPRNDTPQAAAPAAPIRIVAAENMWGALAERLGGEHVRVRSILSNPDQDPHLFEVSPGVARAVAGADIVIRNGIGYDPWMKGLLAARGKPPAEELCVADLAGRHDGDNPHLWYDPAVMPMVARALSARLAKEDPADSDFYAERLQQVLAAIAPVSERVAAMRARFAGTPVTATEPVFGLMAEAIGLDMRNRRFQLAVMNDTEPAASDVAAMETDLRQHRVRLLIFNSQASDSAADRLKRIALQSGVPVVGVSETEPAGESYESWMLRQLDAVASALQSGQSGRAEPAGR</sequence>
<dbReference type="InterPro" id="IPR006127">
    <property type="entry name" value="ZnuA-like"/>
</dbReference>
<dbReference type="RefSeq" id="WP_422863928.1">
    <property type="nucleotide sequence ID" value="NZ_JAMSKV010000006.1"/>
</dbReference>
<evidence type="ECO:0000256" key="3">
    <source>
        <dbReference type="ARBA" id="ARBA00022723"/>
    </source>
</evidence>
<dbReference type="SUPFAM" id="SSF53807">
    <property type="entry name" value="Helical backbone' metal receptor"/>
    <property type="match status" value="1"/>
</dbReference>